<evidence type="ECO:0000256" key="1">
    <source>
        <dbReference type="ARBA" id="ARBA00007189"/>
    </source>
</evidence>
<reference evidence="2 3" key="1">
    <citation type="submission" date="2015-07" db="EMBL/GenBank/DDBJ databases">
        <title>Genome analysis of myxobacterium Chondromyces crocatus Cm c5 reveals a high potential for natural compound synthesis and the genetic basis for the loss of fruiting body formation.</title>
        <authorList>
            <person name="Zaburannyi N."/>
            <person name="Bunk B."/>
            <person name="Maier J."/>
            <person name="Overmann J."/>
            <person name="Mueller R."/>
        </authorList>
    </citation>
    <scope>NUCLEOTIDE SEQUENCE [LARGE SCALE GENOMIC DNA]</scope>
    <source>
        <strain evidence="2 3">Cm c5</strain>
    </source>
</reference>
<accession>A0A0K1E7K4</accession>
<dbReference type="EMBL" id="CP012159">
    <property type="protein sequence ID" value="AKT36553.1"/>
    <property type="molecule type" value="Genomic_DNA"/>
</dbReference>
<organism evidence="2 3">
    <name type="scientific">Chondromyces crocatus</name>
    <dbReference type="NCBI Taxonomy" id="52"/>
    <lineage>
        <taxon>Bacteria</taxon>
        <taxon>Pseudomonadati</taxon>
        <taxon>Myxococcota</taxon>
        <taxon>Polyangia</taxon>
        <taxon>Polyangiales</taxon>
        <taxon>Polyangiaceae</taxon>
        <taxon>Chondromyces</taxon>
    </lineage>
</organism>
<keyword evidence="3" id="KW-1185">Reference proteome</keyword>
<gene>
    <name evidence="2" type="ORF">CMC5_006710</name>
</gene>
<proteinExistence type="inferred from homology"/>
<dbReference type="Pfam" id="PF10087">
    <property type="entry name" value="DUF2325"/>
    <property type="match status" value="1"/>
</dbReference>
<comment type="similarity">
    <text evidence="1">Belongs to the UPF0751 family.</text>
</comment>
<dbReference type="OrthoDB" id="5512837at2"/>
<dbReference type="STRING" id="52.CMC5_006710"/>
<protein>
    <recommendedName>
        <fullName evidence="4">DUF2325 domain-containing protein</fullName>
    </recommendedName>
</protein>
<dbReference type="KEGG" id="ccro:CMC5_006710"/>
<dbReference type="InterPro" id="IPR016772">
    <property type="entry name" value="UCP020408"/>
</dbReference>
<evidence type="ECO:0000313" key="3">
    <source>
        <dbReference type="Proteomes" id="UP000067626"/>
    </source>
</evidence>
<sequence length="110" mass="12020">MRIAWIGGLDRNEAQLKRMAAQAGHRLDFHKGDTKGRGADDLRSIVERADLVIVLTDVNSHGGVQLARRICQRLGRAALIVRRCGAAQFQNLLDALAAREHRDLAAALAS</sequence>
<name>A0A0K1E7K4_CHOCO</name>
<evidence type="ECO:0000313" key="2">
    <source>
        <dbReference type="EMBL" id="AKT36553.1"/>
    </source>
</evidence>
<evidence type="ECO:0008006" key="4">
    <source>
        <dbReference type="Google" id="ProtNLM"/>
    </source>
</evidence>
<dbReference type="Proteomes" id="UP000067626">
    <property type="component" value="Chromosome"/>
</dbReference>
<dbReference type="AlphaFoldDB" id="A0A0K1E7K4"/>